<dbReference type="InterPro" id="IPR012677">
    <property type="entry name" value="Nucleotide-bd_a/b_plait_sf"/>
</dbReference>
<feature type="compositionally biased region" description="Pro residues" evidence="3">
    <location>
        <begin position="57"/>
        <end position="70"/>
    </location>
</feature>
<dbReference type="SUPFAM" id="SSF54928">
    <property type="entry name" value="RNA-binding domain, RBD"/>
    <property type="match status" value="1"/>
</dbReference>
<keyword evidence="6" id="KW-1185">Reference proteome</keyword>
<name>A0A2X0PD89_9BASI</name>
<proteinExistence type="predicted"/>
<dbReference type="STRING" id="796604.A0A2X0PD89"/>
<gene>
    <name evidence="5" type="primary">BQ5605_C005g03527</name>
    <name evidence="5" type="ORF">BQ5605_C005G03527</name>
</gene>
<dbReference type="Pfam" id="PF00076">
    <property type="entry name" value="RRM_1"/>
    <property type="match status" value="1"/>
</dbReference>
<dbReference type="InterPro" id="IPR035979">
    <property type="entry name" value="RBD_domain_sf"/>
</dbReference>
<feature type="region of interest" description="Disordered" evidence="3">
    <location>
        <begin position="159"/>
        <end position="200"/>
    </location>
</feature>
<evidence type="ECO:0000256" key="1">
    <source>
        <dbReference type="ARBA" id="ARBA00022884"/>
    </source>
</evidence>
<dbReference type="SMART" id="SM00360">
    <property type="entry name" value="RRM"/>
    <property type="match status" value="1"/>
</dbReference>
<feature type="compositionally biased region" description="Basic and acidic residues" evidence="3">
    <location>
        <begin position="174"/>
        <end position="183"/>
    </location>
</feature>
<organism evidence="5 6">
    <name type="scientific">Microbotryum silenes-dioicae</name>
    <dbReference type="NCBI Taxonomy" id="796604"/>
    <lineage>
        <taxon>Eukaryota</taxon>
        <taxon>Fungi</taxon>
        <taxon>Dikarya</taxon>
        <taxon>Basidiomycota</taxon>
        <taxon>Pucciniomycotina</taxon>
        <taxon>Microbotryomycetes</taxon>
        <taxon>Microbotryales</taxon>
        <taxon>Microbotryaceae</taxon>
        <taxon>Microbotryum</taxon>
    </lineage>
</organism>
<dbReference type="EMBL" id="FQNC01000047">
    <property type="protein sequence ID" value="SGY76889.1"/>
    <property type="molecule type" value="Genomic_DNA"/>
</dbReference>
<feature type="domain" description="RRM" evidence="4">
    <location>
        <begin position="82"/>
        <end position="160"/>
    </location>
</feature>
<evidence type="ECO:0000256" key="3">
    <source>
        <dbReference type="SAM" id="MobiDB-lite"/>
    </source>
</evidence>
<sequence>MSNHAGDSYAQEDAPMRAISGHYDDQEPPRPRSRSRSPLPPRSRDGASARPRSRSRSPPPPRRYEPPPPRRPAHAPVAEPSNVLGVFGLSIRTTERDLEDEFSRSGKVEKVVIVYDARSDRSRGFGFVTMADIDGADRAISDLNGMDLHGRRIRVDFSATKRPHDPTPGQYRGIKRDEDDFPPRRSGGGGGGYDDRWGSLRGTTIPDATTATIATRRVGTTVIAMTDRPDEGTTVAEGIVRGRGRPLGGVVTRAALVLLVVNVRFLLPASTERFFDASSPPALPFTFELSLGR</sequence>
<evidence type="ECO:0000259" key="4">
    <source>
        <dbReference type="PROSITE" id="PS50102"/>
    </source>
</evidence>
<evidence type="ECO:0000313" key="6">
    <source>
        <dbReference type="Proteomes" id="UP000249464"/>
    </source>
</evidence>
<evidence type="ECO:0000313" key="5">
    <source>
        <dbReference type="EMBL" id="SGY76889.1"/>
    </source>
</evidence>
<dbReference type="GO" id="GO:0003723">
    <property type="term" value="F:RNA binding"/>
    <property type="evidence" value="ECO:0007669"/>
    <property type="project" value="UniProtKB-UniRule"/>
</dbReference>
<evidence type="ECO:0000256" key="2">
    <source>
        <dbReference type="PROSITE-ProRule" id="PRU00176"/>
    </source>
</evidence>
<dbReference type="Proteomes" id="UP000249464">
    <property type="component" value="Unassembled WGS sequence"/>
</dbReference>
<dbReference type="InterPro" id="IPR052462">
    <property type="entry name" value="SLIRP/GR-RBP-like"/>
</dbReference>
<dbReference type="InterPro" id="IPR000504">
    <property type="entry name" value="RRM_dom"/>
</dbReference>
<reference evidence="5 6" key="1">
    <citation type="submission" date="2016-11" db="EMBL/GenBank/DDBJ databases">
        <authorList>
            <person name="Jaros S."/>
            <person name="Januszkiewicz K."/>
            <person name="Wedrychowicz H."/>
        </authorList>
    </citation>
    <scope>NUCLEOTIDE SEQUENCE [LARGE SCALE GENOMIC DNA]</scope>
</reference>
<dbReference type="CDD" id="cd12363">
    <property type="entry name" value="RRM_TRA2"/>
    <property type="match status" value="1"/>
</dbReference>
<dbReference type="PROSITE" id="PS50102">
    <property type="entry name" value="RRM"/>
    <property type="match status" value="1"/>
</dbReference>
<feature type="region of interest" description="Disordered" evidence="3">
    <location>
        <begin position="1"/>
        <end position="79"/>
    </location>
</feature>
<dbReference type="PANTHER" id="PTHR48027">
    <property type="entry name" value="HETEROGENEOUS NUCLEAR RIBONUCLEOPROTEIN 87F-RELATED"/>
    <property type="match status" value="1"/>
</dbReference>
<keyword evidence="1 2" id="KW-0694">RNA-binding</keyword>
<protein>
    <submittedName>
        <fullName evidence="5">BQ5605_C005g03527 protein</fullName>
    </submittedName>
</protein>
<dbReference type="Gene3D" id="3.30.70.330">
    <property type="match status" value="1"/>
</dbReference>
<dbReference type="AlphaFoldDB" id="A0A2X0PD89"/>
<accession>A0A2X0PD89</accession>